<accession>A0ABY6UZR1</accession>
<dbReference type="EMBL" id="CABFNS010000917">
    <property type="protein sequence ID" value="VUC35675.1"/>
    <property type="molecule type" value="Genomic_DNA"/>
</dbReference>
<dbReference type="InterPro" id="IPR005197">
    <property type="entry name" value="Glyco_hydro_71"/>
</dbReference>
<evidence type="ECO:0000313" key="3">
    <source>
        <dbReference type="Proteomes" id="UP000766486"/>
    </source>
</evidence>
<name>A0ABY6UZR1_BIOOC</name>
<evidence type="ECO:0008006" key="4">
    <source>
        <dbReference type="Google" id="ProtNLM"/>
    </source>
</evidence>
<evidence type="ECO:0000256" key="1">
    <source>
        <dbReference type="SAM" id="SignalP"/>
    </source>
</evidence>
<reference evidence="2 3" key="1">
    <citation type="submission" date="2019-06" db="EMBL/GenBank/DDBJ databases">
        <authorList>
            <person name="Broberg M."/>
        </authorList>
    </citation>
    <scope>NUCLEOTIDE SEQUENCE [LARGE SCALE GENOMIC DNA]</scope>
</reference>
<keyword evidence="1" id="KW-0732">Signal</keyword>
<keyword evidence="3" id="KW-1185">Reference proteome</keyword>
<proteinExistence type="predicted"/>
<feature type="signal peptide" evidence="1">
    <location>
        <begin position="1"/>
        <end position="25"/>
    </location>
</feature>
<comment type="caution">
    <text evidence="2">The sequence shown here is derived from an EMBL/GenBank/DDBJ whole genome shotgun (WGS) entry which is preliminary data.</text>
</comment>
<gene>
    <name evidence="2" type="ORF">CLO192961_LOCUS425221</name>
</gene>
<dbReference type="Gene3D" id="3.20.20.80">
    <property type="entry name" value="Glycosidases"/>
    <property type="match status" value="1"/>
</dbReference>
<organism evidence="2 3">
    <name type="scientific">Bionectria ochroleuca</name>
    <name type="common">Gliocladium roseum</name>
    <dbReference type="NCBI Taxonomy" id="29856"/>
    <lineage>
        <taxon>Eukaryota</taxon>
        <taxon>Fungi</taxon>
        <taxon>Dikarya</taxon>
        <taxon>Ascomycota</taxon>
        <taxon>Pezizomycotina</taxon>
        <taxon>Sordariomycetes</taxon>
        <taxon>Hypocreomycetidae</taxon>
        <taxon>Hypocreales</taxon>
        <taxon>Bionectriaceae</taxon>
        <taxon>Clonostachys</taxon>
    </lineage>
</organism>
<dbReference type="Pfam" id="PF03659">
    <property type="entry name" value="Glyco_hydro_71"/>
    <property type="match status" value="1"/>
</dbReference>
<feature type="chain" id="PRO_5046447616" description="Glycoside hydrolase family 71 protein" evidence="1">
    <location>
        <begin position="26"/>
        <end position="451"/>
    </location>
</feature>
<sequence length="451" mass="49089">MAKITLCVLEALASVITLMGHAVDAKSVYAHYMGKFDNVAKIGTVTEGSGHAELDIDQAQALGIEAFAMNIGQPSQPWAQSTVKQLFDKADQTGFKLFFSLDFYQTGDVNAYTQIVSDYINRESYLKTGPDNLPVVSTFSVGGVSPQDFQTWKQNNYDGKIYFLPNADTSSGYDNPETWFQQWGDVVDGVFGWETAWPAPGQTPANVSDAVDTAVQNAAHNVGKTYMAPLSSLQFKKCCGGNYYRIGEANLPQRMSQLLALNPDFVEVLTWSLTNSKNDAGESHYIGNNWAEGLTEEILAYSNTDIWPHYDWQPLIASFISAYKEGRDASGMTPPEGSEAVGAMWYRPVLKDASCQKPDNWQSAVDAVNYGIVVGSDASSLSIRVTSGGEVIRETPAQPGLNYGSVPGIKTGKQTVELVKDGSSILTATSTVDVVETNEDCFFNFHVVGLK</sequence>
<evidence type="ECO:0000313" key="2">
    <source>
        <dbReference type="EMBL" id="VUC35675.1"/>
    </source>
</evidence>
<dbReference type="CDD" id="cd11577">
    <property type="entry name" value="GH71"/>
    <property type="match status" value="1"/>
</dbReference>
<protein>
    <recommendedName>
        <fullName evidence="4">Glycoside hydrolase family 71 protein</fullName>
    </recommendedName>
</protein>
<dbReference type="Proteomes" id="UP000766486">
    <property type="component" value="Unassembled WGS sequence"/>
</dbReference>